<dbReference type="Gene3D" id="3.40.1420.30">
    <property type="match status" value="1"/>
</dbReference>
<dbReference type="RefSeq" id="WP_379850868.1">
    <property type="nucleotide sequence ID" value="NZ_JBHSMA010000016.1"/>
</dbReference>
<comment type="caution">
    <text evidence="1">The sequence shown here is derived from an EMBL/GenBank/DDBJ whole genome shotgun (WGS) entry which is preliminary data.</text>
</comment>
<proteinExistence type="predicted"/>
<dbReference type="EMBL" id="JBHSMA010000016">
    <property type="protein sequence ID" value="MFC5412892.1"/>
    <property type="molecule type" value="Genomic_DNA"/>
</dbReference>
<accession>A0ABW0IK82</accession>
<gene>
    <name evidence="1" type="ORF">ACFPMF_26445</name>
</gene>
<name>A0ABW0IK82_9BACT</name>
<reference evidence="2" key="1">
    <citation type="journal article" date="2019" name="Int. J. Syst. Evol. Microbiol.">
        <title>The Global Catalogue of Microorganisms (GCM) 10K type strain sequencing project: providing services to taxonomists for standard genome sequencing and annotation.</title>
        <authorList>
            <consortium name="The Broad Institute Genomics Platform"/>
            <consortium name="The Broad Institute Genome Sequencing Center for Infectious Disease"/>
            <person name="Wu L."/>
            <person name="Ma J."/>
        </authorList>
    </citation>
    <scope>NUCLEOTIDE SEQUENCE [LARGE SCALE GENOMIC DNA]</scope>
    <source>
        <strain evidence="2">CCUG 55250</strain>
    </source>
</reference>
<evidence type="ECO:0008006" key="3">
    <source>
        <dbReference type="Google" id="ProtNLM"/>
    </source>
</evidence>
<sequence>MAVFIRFLFSLIFVLSVAIPSVAQKKYEREYTIKASAVPVKAMEFIRSVFKEAKIHWYGEESLTQTSIEAKFKASGKSYSIEFDPSGEVQDVEIGSSFKTIPSDTRAVLNEELSREFEKYKVVKTQIQWKANQRMLQQALLAETVPNAVQVRYELILKASKNRNTNYYEVLCEKNGKVVSIHEIIQRNTDNLIY</sequence>
<evidence type="ECO:0000313" key="1">
    <source>
        <dbReference type="EMBL" id="MFC5412892.1"/>
    </source>
</evidence>
<dbReference type="SUPFAM" id="SSF160574">
    <property type="entry name" value="BT0923-like"/>
    <property type="match status" value="1"/>
</dbReference>
<protein>
    <recommendedName>
        <fullName evidence="3">PepSY domain-containing protein</fullName>
    </recommendedName>
</protein>
<evidence type="ECO:0000313" key="2">
    <source>
        <dbReference type="Proteomes" id="UP001596106"/>
    </source>
</evidence>
<organism evidence="1 2">
    <name type="scientific">Larkinella bovis</name>
    <dbReference type="NCBI Taxonomy" id="683041"/>
    <lineage>
        <taxon>Bacteria</taxon>
        <taxon>Pseudomonadati</taxon>
        <taxon>Bacteroidota</taxon>
        <taxon>Cytophagia</taxon>
        <taxon>Cytophagales</taxon>
        <taxon>Spirosomataceae</taxon>
        <taxon>Larkinella</taxon>
    </lineage>
</organism>
<keyword evidence="2" id="KW-1185">Reference proteome</keyword>
<dbReference type="Proteomes" id="UP001596106">
    <property type="component" value="Unassembled WGS sequence"/>
</dbReference>